<gene>
    <name evidence="1" type="ORF">P6N53_06425</name>
</gene>
<comment type="caution">
    <text evidence="1">The sequence shown here is derived from an EMBL/GenBank/DDBJ whole genome shotgun (WGS) entry which is preliminary data.</text>
</comment>
<reference evidence="1" key="1">
    <citation type="journal article" date="2023" name="J. Hazard. Mater.">
        <title>Anaerobic biodegradation of pyrene and benzo[a]pyrene by a new sulfate-reducing Desulforamulus aquiferis strain DSA.</title>
        <authorList>
            <person name="Zhang Z."/>
            <person name="Sun J."/>
            <person name="Gong X."/>
            <person name="Wang C."/>
            <person name="Wang H."/>
        </authorList>
    </citation>
    <scope>NUCLEOTIDE SEQUENCE</scope>
    <source>
        <strain evidence="1">DSA</strain>
    </source>
</reference>
<evidence type="ECO:0000313" key="2">
    <source>
        <dbReference type="Proteomes" id="UP001172911"/>
    </source>
</evidence>
<name>A0AAW7ZBS8_9FIRM</name>
<organism evidence="1 2">
    <name type="scientific">Desulforamulus aquiferis</name>
    <dbReference type="NCBI Taxonomy" id="1397668"/>
    <lineage>
        <taxon>Bacteria</taxon>
        <taxon>Bacillati</taxon>
        <taxon>Bacillota</taxon>
        <taxon>Clostridia</taxon>
        <taxon>Eubacteriales</taxon>
        <taxon>Peptococcaceae</taxon>
        <taxon>Desulforamulus</taxon>
    </lineage>
</organism>
<protein>
    <submittedName>
        <fullName evidence="1">Uncharacterized protein</fullName>
    </submittedName>
</protein>
<dbReference type="EMBL" id="JARPTC010000008">
    <property type="protein sequence ID" value="MDO7786856.1"/>
    <property type="molecule type" value="Genomic_DNA"/>
</dbReference>
<keyword evidence="2" id="KW-1185">Reference proteome</keyword>
<reference evidence="1" key="2">
    <citation type="submission" date="2023-03" db="EMBL/GenBank/DDBJ databases">
        <authorList>
            <person name="Zhang Z."/>
        </authorList>
    </citation>
    <scope>NUCLEOTIDE SEQUENCE</scope>
    <source>
        <strain evidence="1">DSA</strain>
    </source>
</reference>
<dbReference type="AlphaFoldDB" id="A0AAW7ZBS8"/>
<sequence length="43" mass="4789">MPGADFKSDPTLLDEFMPWLEKCRTTAVVIKIESDDANPGVNH</sequence>
<accession>A0AAW7ZBS8</accession>
<dbReference type="Proteomes" id="UP001172911">
    <property type="component" value="Unassembled WGS sequence"/>
</dbReference>
<proteinExistence type="predicted"/>
<evidence type="ECO:0000313" key="1">
    <source>
        <dbReference type="EMBL" id="MDO7786856.1"/>
    </source>
</evidence>